<evidence type="ECO:0000313" key="2">
    <source>
        <dbReference type="Proteomes" id="UP001565368"/>
    </source>
</evidence>
<gene>
    <name evidence="1" type="ORF">Q8F55_005209</name>
</gene>
<comment type="caution">
    <text evidence="1">The sequence shown here is derived from an EMBL/GenBank/DDBJ whole genome shotgun (WGS) entry which is preliminary data.</text>
</comment>
<protein>
    <submittedName>
        <fullName evidence="1">Uncharacterized protein</fullName>
    </submittedName>
</protein>
<dbReference type="EMBL" id="JBBXJM010000004">
    <property type="protein sequence ID" value="KAL1408397.1"/>
    <property type="molecule type" value="Genomic_DNA"/>
</dbReference>
<name>A0ABR3Q1Q0_9TREE</name>
<dbReference type="RefSeq" id="XP_069208341.1">
    <property type="nucleotide sequence ID" value="XM_069353699.1"/>
</dbReference>
<dbReference type="GeneID" id="95986252"/>
<organism evidence="1 2">
    <name type="scientific">Vanrija albida</name>
    <dbReference type="NCBI Taxonomy" id="181172"/>
    <lineage>
        <taxon>Eukaryota</taxon>
        <taxon>Fungi</taxon>
        <taxon>Dikarya</taxon>
        <taxon>Basidiomycota</taxon>
        <taxon>Agaricomycotina</taxon>
        <taxon>Tremellomycetes</taxon>
        <taxon>Trichosporonales</taxon>
        <taxon>Trichosporonaceae</taxon>
        <taxon>Vanrija</taxon>
    </lineage>
</organism>
<evidence type="ECO:0000313" key="1">
    <source>
        <dbReference type="EMBL" id="KAL1408397.1"/>
    </source>
</evidence>
<dbReference type="Proteomes" id="UP001565368">
    <property type="component" value="Unassembled WGS sequence"/>
</dbReference>
<accession>A0ABR3Q1Q0</accession>
<reference evidence="1 2" key="1">
    <citation type="submission" date="2023-08" db="EMBL/GenBank/DDBJ databases">
        <title>Annotated Genome Sequence of Vanrija albida AlHP1.</title>
        <authorList>
            <person name="Herzog R."/>
        </authorList>
    </citation>
    <scope>NUCLEOTIDE SEQUENCE [LARGE SCALE GENOMIC DNA]</scope>
    <source>
        <strain evidence="1 2">AlHP1</strain>
    </source>
</reference>
<proteinExistence type="predicted"/>
<sequence>MPDYHEQLAQLGQFARKQWLDNYKKEHDGAVPDLMYEPTIAALQANTHMCVVVNASIEFLAQQYISARLAGDMDPVLAVTPELVITALYDDMVGIGLWNTRMFAAANPGASHPKLERICRELQDAGKVVGKYEFLQLMHDGRQGSDSD</sequence>
<keyword evidence="2" id="KW-1185">Reference proteome</keyword>